<reference evidence="3 4" key="1">
    <citation type="submission" date="2017-06" db="EMBL/GenBank/DDBJ databases">
        <authorList>
            <person name="Kim H.J."/>
            <person name="Triplett B.A."/>
        </authorList>
    </citation>
    <scope>NUCLEOTIDE SEQUENCE [LARGE SCALE GENOMIC DNA]</scope>
    <source>
        <strain evidence="3 4">DSM 18704</strain>
    </source>
</reference>
<feature type="domain" description="Amidohydrolase-related" evidence="2">
    <location>
        <begin position="41"/>
        <end position="321"/>
    </location>
</feature>
<dbReference type="RefSeq" id="WP_089409684.1">
    <property type="nucleotide sequence ID" value="NZ_FZOU01000007.1"/>
</dbReference>
<dbReference type="OrthoDB" id="9777673at2"/>
<protein>
    <recommendedName>
        <fullName evidence="2">Amidohydrolase-related domain-containing protein</fullName>
    </recommendedName>
</protein>
<dbReference type="GO" id="GO:0019748">
    <property type="term" value="P:secondary metabolic process"/>
    <property type="evidence" value="ECO:0007669"/>
    <property type="project" value="TreeGrafter"/>
</dbReference>
<dbReference type="GO" id="GO:0016787">
    <property type="term" value="F:hydrolase activity"/>
    <property type="evidence" value="ECO:0007669"/>
    <property type="project" value="InterPro"/>
</dbReference>
<dbReference type="Gene3D" id="3.20.20.140">
    <property type="entry name" value="Metal-dependent hydrolases"/>
    <property type="match status" value="1"/>
</dbReference>
<gene>
    <name evidence="3" type="ORF">SAMN05421770_10750</name>
</gene>
<evidence type="ECO:0000313" key="4">
    <source>
        <dbReference type="Proteomes" id="UP000198356"/>
    </source>
</evidence>
<dbReference type="PANTHER" id="PTHR21240">
    <property type="entry name" value="2-AMINO-3-CARBOXYLMUCONATE-6-SEMIALDEHYDE DECARBOXYLASE"/>
    <property type="match status" value="1"/>
</dbReference>
<dbReference type="InterPro" id="IPR032465">
    <property type="entry name" value="ACMSD"/>
</dbReference>
<keyword evidence="1" id="KW-0456">Lyase</keyword>
<keyword evidence="4" id="KW-1185">Reference proteome</keyword>
<dbReference type="Proteomes" id="UP000198356">
    <property type="component" value="Unassembled WGS sequence"/>
</dbReference>
<dbReference type="GO" id="GO:0016831">
    <property type="term" value="F:carboxy-lyase activity"/>
    <property type="evidence" value="ECO:0007669"/>
    <property type="project" value="InterPro"/>
</dbReference>
<evidence type="ECO:0000313" key="3">
    <source>
        <dbReference type="EMBL" id="SNT30151.1"/>
    </source>
</evidence>
<dbReference type="GO" id="GO:0005829">
    <property type="term" value="C:cytosol"/>
    <property type="evidence" value="ECO:0007669"/>
    <property type="project" value="TreeGrafter"/>
</dbReference>
<evidence type="ECO:0000256" key="1">
    <source>
        <dbReference type="ARBA" id="ARBA00023239"/>
    </source>
</evidence>
<sequence>MRTITLEEHFITSNFVKTTEAHGHHTPAAMARMQALLMDLGAGRIAAMDEAGVDLQILSLAAMGLDVLDAPTATSVLRDVNDELAQAIAAHPKRLGGFAAVNLKDPAGAAQELERCIRKLGFQGLLLDGTTDGLFLDDPRFLPVLEAAVALDVPVYLHPALPPEPVQQAYFSGLPGDTGFLLSMAGWGWHSETAIHTLRLIAAGVFDRLPTLQLVIGHMGEMLPIALARTTAVLSRSGQLKRPAAEYFQTNIHLTTSGYFTQPPLRCALDVVGIDRLMFSVDYPFSPNTHGRQFLTDAAGTLSAEDMAKLTHGNAERLLKL</sequence>
<dbReference type="AlphaFoldDB" id="A0A239LI66"/>
<evidence type="ECO:0000259" key="2">
    <source>
        <dbReference type="Pfam" id="PF04909"/>
    </source>
</evidence>
<dbReference type="InterPro" id="IPR032466">
    <property type="entry name" value="Metal_Hydrolase"/>
</dbReference>
<dbReference type="Pfam" id="PF04909">
    <property type="entry name" value="Amidohydro_2"/>
    <property type="match status" value="1"/>
</dbReference>
<proteinExistence type="predicted"/>
<dbReference type="PANTHER" id="PTHR21240:SF30">
    <property type="entry name" value="AMIDOHYDROLASE-RELATED DOMAIN-CONTAINING PROTEIN-RELATED"/>
    <property type="match status" value="1"/>
</dbReference>
<organism evidence="3 4">
    <name type="scientific">Granulicella rosea</name>
    <dbReference type="NCBI Taxonomy" id="474952"/>
    <lineage>
        <taxon>Bacteria</taxon>
        <taxon>Pseudomonadati</taxon>
        <taxon>Acidobacteriota</taxon>
        <taxon>Terriglobia</taxon>
        <taxon>Terriglobales</taxon>
        <taxon>Acidobacteriaceae</taxon>
        <taxon>Granulicella</taxon>
    </lineage>
</organism>
<dbReference type="EMBL" id="FZOU01000007">
    <property type="protein sequence ID" value="SNT30151.1"/>
    <property type="molecule type" value="Genomic_DNA"/>
</dbReference>
<name>A0A239LI66_9BACT</name>
<dbReference type="SUPFAM" id="SSF51556">
    <property type="entry name" value="Metallo-dependent hydrolases"/>
    <property type="match status" value="1"/>
</dbReference>
<accession>A0A239LI66</accession>
<dbReference type="InterPro" id="IPR006680">
    <property type="entry name" value="Amidohydro-rel"/>
</dbReference>